<proteinExistence type="predicted"/>
<organism evidence="2 3">
    <name type="scientific">Nephila pilipes</name>
    <name type="common">Giant wood spider</name>
    <name type="synonym">Nephila maculata</name>
    <dbReference type="NCBI Taxonomy" id="299642"/>
    <lineage>
        <taxon>Eukaryota</taxon>
        <taxon>Metazoa</taxon>
        <taxon>Ecdysozoa</taxon>
        <taxon>Arthropoda</taxon>
        <taxon>Chelicerata</taxon>
        <taxon>Arachnida</taxon>
        <taxon>Araneae</taxon>
        <taxon>Araneomorphae</taxon>
        <taxon>Entelegynae</taxon>
        <taxon>Araneoidea</taxon>
        <taxon>Nephilidae</taxon>
        <taxon>Nephila</taxon>
    </lineage>
</organism>
<evidence type="ECO:0000313" key="2">
    <source>
        <dbReference type="EMBL" id="GFU01711.1"/>
    </source>
</evidence>
<dbReference type="EMBL" id="BMAW01076484">
    <property type="protein sequence ID" value="GFU01711.1"/>
    <property type="molecule type" value="Genomic_DNA"/>
</dbReference>
<gene>
    <name evidence="2" type="ORF">NPIL_67761</name>
</gene>
<evidence type="ECO:0000256" key="1">
    <source>
        <dbReference type="SAM" id="MobiDB-lite"/>
    </source>
</evidence>
<keyword evidence="3" id="KW-1185">Reference proteome</keyword>
<comment type="caution">
    <text evidence="2">The sequence shown here is derived from an EMBL/GenBank/DDBJ whole genome shotgun (WGS) entry which is preliminary data.</text>
</comment>
<feature type="region of interest" description="Disordered" evidence="1">
    <location>
        <begin position="1"/>
        <end position="55"/>
    </location>
</feature>
<dbReference type="Proteomes" id="UP000887013">
    <property type="component" value="Unassembled WGS sequence"/>
</dbReference>
<evidence type="ECO:0000313" key="3">
    <source>
        <dbReference type="Proteomes" id="UP000887013"/>
    </source>
</evidence>
<sequence length="73" mass="8328">MDMSTINIPDVSVNEDPPEYLKMDDSPPLLPAHTQQPPTKNPKKNPSLGKKTGGPILNFWTFQRHFEQYKSFS</sequence>
<reference evidence="2" key="1">
    <citation type="submission" date="2020-08" db="EMBL/GenBank/DDBJ databases">
        <title>Multicomponent nature underlies the extraordinary mechanical properties of spider dragline silk.</title>
        <authorList>
            <person name="Kono N."/>
            <person name="Nakamura H."/>
            <person name="Mori M."/>
            <person name="Yoshida Y."/>
            <person name="Ohtoshi R."/>
            <person name="Malay A.D."/>
            <person name="Moran D.A.P."/>
            <person name="Tomita M."/>
            <person name="Numata K."/>
            <person name="Arakawa K."/>
        </authorList>
    </citation>
    <scope>NUCLEOTIDE SEQUENCE</scope>
</reference>
<dbReference type="AlphaFoldDB" id="A0A8X6Q4I5"/>
<name>A0A8X6Q4I5_NEPPI</name>
<accession>A0A8X6Q4I5</accession>
<protein>
    <submittedName>
        <fullName evidence="2">Uncharacterized protein</fullName>
    </submittedName>
</protein>